<feature type="domain" description="FAD-binding PCMH-type" evidence="2">
    <location>
        <begin position="68"/>
        <end position="243"/>
    </location>
</feature>
<dbReference type="Gene3D" id="3.40.462.20">
    <property type="match status" value="1"/>
</dbReference>
<organism evidence="3 4">
    <name type="scientific">Aegilops tauschii subsp. strangulata</name>
    <name type="common">Goatgrass</name>
    <dbReference type="NCBI Taxonomy" id="200361"/>
    <lineage>
        <taxon>Eukaryota</taxon>
        <taxon>Viridiplantae</taxon>
        <taxon>Streptophyta</taxon>
        <taxon>Embryophyta</taxon>
        <taxon>Tracheophyta</taxon>
        <taxon>Spermatophyta</taxon>
        <taxon>Magnoliopsida</taxon>
        <taxon>Liliopsida</taxon>
        <taxon>Poales</taxon>
        <taxon>Poaceae</taxon>
        <taxon>BOP clade</taxon>
        <taxon>Pooideae</taxon>
        <taxon>Triticodae</taxon>
        <taxon>Triticeae</taxon>
        <taxon>Triticinae</taxon>
        <taxon>Aegilops</taxon>
    </lineage>
</organism>
<dbReference type="STRING" id="200361.A0A453GW10"/>
<dbReference type="PROSITE" id="PS51387">
    <property type="entry name" value="FAD_PCMH"/>
    <property type="match status" value="1"/>
</dbReference>
<evidence type="ECO:0000256" key="1">
    <source>
        <dbReference type="ARBA" id="ARBA00001974"/>
    </source>
</evidence>
<dbReference type="InterPro" id="IPR036318">
    <property type="entry name" value="FAD-bd_PCMH-like_sf"/>
</dbReference>
<reference evidence="3" key="4">
    <citation type="submission" date="2019-03" db="UniProtKB">
        <authorList>
            <consortium name="EnsemblPlants"/>
        </authorList>
    </citation>
    <scope>IDENTIFICATION</scope>
</reference>
<sequence>QEVHRRAGAAHLRLLGRLAVISSSSRASSHGFLGCLSDKRIPVFTQGSDSFMPRLNAYVRNPRFLENTTVRPLYLVMPTNAGHVQDAVRCGRRHNMSIRVRSGGHDYEGLSYRSVNASDFAVLDLSELRTVLVDSQTSTAWVESGATLGELYYAIGNVSDVLGFPGGVCPTVGVGGHFSGGGFGTLMRKHGLAVDNVVDAELVVANGTVLNRTTMGEDVFWAIRGGGGSFGVVLKWQVGLVTIPATVSVFKEAVSGSEGAVDKVTRWQKVAPALPGELYLRVRVQEKKADFRASFLGGCDDLRRVMNRSLGLNGADCKEMTWVESVAYIWLGSNATREDLLSRNTSKSESPNSFKATTDYVRQAIPRDAWAEIFGKLV</sequence>
<dbReference type="InterPro" id="IPR016167">
    <property type="entry name" value="FAD-bd_PCMH_sub1"/>
</dbReference>
<dbReference type="GO" id="GO:0071949">
    <property type="term" value="F:FAD binding"/>
    <property type="evidence" value="ECO:0007669"/>
    <property type="project" value="InterPro"/>
</dbReference>
<reference evidence="4" key="2">
    <citation type="journal article" date="2017" name="Nat. Plants">
        <title>The Aegilops tauschii genome reveals multiple impacts of transposons.</title>
        <authorList>
            <person name="Zhao G."/>
            <person name="Zou C."/>
            <person name="Li K."/>
            <person name="Wang K."/>
            <person name="Li T."/>
            <person name="Gao L."/>
            <person name="Zhang X."/>
            <person name="Wang H."/>
            <person name="Yang Z."/>
            <person name="Liu X."/>
            <person name="Jiang W."/>
            <person name="Mao L."/>
            <person name="Kong X."/>
            <person name="Jiao Y."/>
            <person name="Jia J."/>
        </authorList>
    </citation>
    <scope>NUCLEOTIDE SEQUENCE [LARGE SCALE GENOMIC DNA]</scope>
    <source>
        <strain evidence="4">cv. AL8/78</strain>
    </source>
</reference>
<evidence type="ECO:0000313" key="4">
    <source>
        <dbReference type="Proteomes" id="UP000015105"/>
    </source>
</evidence>
<name>A0A453GW10_AEGTS</name>
<dbReference type="InterPro" id="IPR016169">
    <property type="entry name" value="FAD-bd_PCMH_sub2"/>
</dbReference>
<dbReference type="InterPro" id="IPR016166">
    <property type="entry name" value="FAD-bd_PCMH"/>
</dbReference>
<reference evidence="3" key="5">
    <citation type="journal article" date="2021" name="G3 (Bethesda)">
        <title>Aegilops tauschii genome assembly Aet v5.0 features greater sequence contiguity and improved annotation.</title>
        <authorList>
            <person name="Wang L."/>
            <person name="Zhu T."/>
            <person name="Rodriguez J.C."/>
            <person name="Deal K.R."/>
            <person name="Dubcovsky J."/>
            <person name="McGuire P.E."/>
            <person name="Lux T."/>
            <person name="Spannagl M."/>
            <person name="Mayer K.F.X."/>
            <person name="Baldrich P."/>
            <person name="Meyers B.C."/>
            <person name="Huo N."/>
            <person name="Gu Y.Q."/>
            <person name="Zhou H."/>
            <person name="Devos K.M."/>
            <person name="Bennetzen J.L."/>
            <person name="Unver T."/>
            <person name="Budak H."/>
            <person name="Gulick P.J."/>
            <person name="Galiba G."/>
            <person name="Kalapos B."/>
            <person name="Nelson D.R."/>
            <person name="Li P."/>
            <person name="You F.M."/>
            <person name="Luo M.C."/>
            <person name="Dvorak J."/>
        </authorList>
    </citation>
    <scope>NUCLEOTIDE SEQUENCE [LARGE SCALE GENOMIC DNA]</scope>
    <source>
        <strain evidence="3">cv. AL8/78</strain>
    </source>
</reference>
<dbReference type="Proteomes" id="UP000015105">
    <property type="component" value="Chromosome 3D"/>
</dbReference>
<comment type="cofactor">
    <cofactor evidence="1">
        <name>FAD</name>
        <dbReference type="ChEBI" id="CHEBI:57692"/>
    </cofactor>
</comment>
<dbReference type="Gramene" id="AET3Gv21226600.1">
    <property type="protein sequence ID" value="AET3Gv21226600.1"/>
    <property type="gene ID" value="AET3Gv21226600"/>
</dbReference>
<dbReference type="EnsemblPlants" id="AET3Gv21226600.1">
    <property type="protein sequence ID" value="AET3Gv21226600.1"/>
    <property type="gene ID" value="AET3Gv21226600"/>
</dbReference>
<dbReference type="SUPFAM" id="SSF56176">
    <property type="entry name" value="FAD-binding/transporter-associated domain-like"/>
    <property type="match status" value="1"/>
</dbReference>
<dbReference type="Gene3D" id="3.30.465.10">
    <property type="match status" value="1"/>
</dbReference>
<dbReference type="Pfam" id="PF01565">
    <property type="entry name" value="FAD_binding_4"/>
    <property type="match status" value="1"/>
</dbReference>
<reference evidence="4" key="1">
    <citation type="journal article" date="2014" name="Science">
        <title>Ancient hybridizations among the ancestral genomes of bread wheat.</title>
        <authorList>
            <consortium name="International Wheat Genome Sequencing Consortium,"/>
            <person name="Marcussen T."/>
            <person name="Sandve S.R."/>
            <person name="Heier L."/>
            <person name="Spannagl M."/>
            <person name="Pfeifer M."/>
            <person name="Jakobsen K.S."/>
            <person name="Wulff B.B."/>
            <person name="Steuernagel B."/>
            <person name="Mayer K.F."/>
            <person name="Olsen O.A."/>
        </authorList>
    </citation>
    <scope>NUCLEOTIDE SEQUENCE [LARGE SCALE GENOMIC DNA]</scope>
    <source>
        <strain evidence="4">cv. AL8/78</strain>
    </source>
</reference>
<keyword evidence="4" id="KW-1185">Reference proteome</keyword>
<dbReference type="PANTHER" id="PTHR32448">
    <property type="entry name" value="OS08G0158400 PROTEIN"/>
    <property type="match status" value="1"/>
</dbReference>
<dbReference type="Gene3D" id="3.30.43.10">
    <property type="entry name" value="Uridine Diphospho-n-acetylenolpyruvylglucosamine Reductase, domain 2"/>
    <property type="match status" value="1"/>
</dbReference>
<protein>
    <recommendedName>
        <fullName evidence="2">FAD-binding PCMH-type domain-containing protein</fullName>
    </recommendedName>
</protein>
<evidence type="ECO:0000259" key="2">
    <source>
        <dbReference type="PROSITE" id="PS51387"/>
    </source>
</evidence>
<reference evidence="3" key="3">
    <citation type="journal article" date="2017" name="Nature">
        <title>Genome sequence of the progenitor of the wheat D genome Aegilops tauschii.</title>
        <authorList>
            <person name="Luo M.C."/>
            <person name="Gu Y.Q."/>
            <person name="Puiu D."/>
            <person name="Wang H."/>
            <person name="Twardziok S.O."/>
            <person name="Deal K.R."/>
            <person name="Huo N."/>
            <person name="Zhu T."/>
            <person name="Wang L."/>
            <person name="Wang Y."/>
            <person name="McGuire P.E."/>
            <person name="Liu S."/>
            <person name="Long H."/>
            <person name="Ramasamy R.K."/>
            <person name="Rodriguez J.C."/>
            <person name="Van S.L."/>
            <person name="Yuan L."/>
            <person name="Wang Z."/>
            <person name="Xia Z."/>
            <person name="Xiao L."/>
            <person name="Anderson O.D."/>
            <person name="Ouyang S."/>
            <person name="Liang Y."/>
            <person name="Zimin A.V."/>
            <person name="Pertea G."/>
            <person name="Qi P."/>
            <person name="Bennetzen J.L."/>
            <person name="Dai X."/>
            <person name="Dawson M.W."/>
            <person name="Muller H.G."/>
            <person name="Kugler K."/>
            <person name="Rivarola-Duarte L."/>
            <person name="Spannagl M."/>
            <person name="Mayer K.F.X."/>
            <person name="Lu F.H."/>
            <person name="Bevan M.W."/>
            <person name="Leroy P."/>
            <person name="Li P."/>
            <person name="You F.M."/>
            <person name="Sun Q."/>
            <person name="Liu Z."/>
            <person name="Lyons E."/>
            <person name="Wicker T."/>
            <person name="Salzberg S.L."/>
            <person name="Devos K.M."/>
            <person name="Dvorak J."/>
        </authorList>
    </citation>
    <scope>NUCLEOTIDE SEQUENCE [LARGE SCALE GENOMIC DNA]</scope>
    <source>
        <strain evidence="3">cv. AL8/78</strain>
    </source>
</reference>
<dbReference type="GO" id="GO:0016491">
    <property type="term" value="F:oxidoreductase activity"/>
    <property type="evidence" value="ECO:0007669"/>
    <property type="project" value="UniProtKB-ARBA"/>
</dbReference>
<dbReference type="InterPro" id="IPR006094">
    <property type="entry name" value="Oxid_FAD_bind_N"/>
</dbReference>
<evidence type="ECO:0000313" key="3">
    <source>
        <dbReference type="EnsemblPlants" id="AET3Gv21226600.1"/>
    </source>
</evidence>
<accession>A0A453GW10</accession>
<dbReference type="AlphaFoldDB" id="A0A453GW10"/>
<proteinExistence type="predicted"/>